<dbReference type="InterPro" id="IPR000160">
    <property type="entry name" value="GGDEF_dom"/>
</dbReference>
<dbReference type="OrthoDB" id="9812260at2"/>
<name>A0A245ZE83_9SPHN</name>
<feature type="transmembrane region" description="Helical" evidence="3">
    <location>
        <begin position="37"/>
        <end position="56"/>
    </location>
</feature>
<evidence type="ECO:0000256" key="2">
    <source>
        <dbReference type="ARBA" id="ARBA00034247"/>
    </source>
</evidence>
<dbReference type="GO" id="GO:1902201">
    <property type="term" value="P:negative regulation of bacterial-type flagellum-dependent cell motility"/>
    <property type="evidence" value="ECO:0007669"/>
    <property type="project" value="TreeGrafter"/>
</dbReference>
<gene>
    <name evidence="5" type="primary">ycdT_4</name>
    <name evidence="5" type="ORF">SPDO_28880</name>
</gene>
<feature type="transmembrane region" description="Helical" evidence="3">
    <location>
        <begin position="93"/>
        <end position="112"/>
    </location>
</feature>
<reference evidence="5 6" key="1">
    <citation type="submission" date="2017-03" db="EMBL/GenBank/DDBJ databases">
        <title>Genome sequence of Sphingomonas dokdonensis DSM 21029.</title>
        <authorList>
            <person name="Poehlein A."/>
            <person name="Wuebbeler J.H."/>
            <person name="Steinbuechel A."/>
            <person name="Daniel R."/>
        </authorList>
    </citation>
    <scope>NUCLEOTIDE SEQUENCE [LARGE SCALE GENOMIC DNA]</scope>
    <source>
        <strain evidence="5 6">DSM 21029</strain>
    </source>
</reference>
<sequence length="410" mass="43386">MRFDLFTLYLLAVGTLVLSAALTYWELRARSQRRAELRLLTASYLLLATGCAIGGLRGLLPGVIGAAMGNLVIVSGYLLLLNAVALFSRRRHVRVSIALWAGLAFAWLVGGARLEATLWSYLGGIPIVVASALTTWEMIRARALRPLRARRLVVAILAVHSLFYAARVVVLPLLVARYGAPALAFAGMLTMYEGVLYSVGLPMALLSMIREEAHRQLLESSSTDFLTGLGNRRWFFDQGERLLRARDGQGSAAPASLLAFDLDHFKAINDQHGHAAGDAVLQIFADTARATLGPDAAVARIGGEEFVALLPGFGHGVARDLGRVLAARFAAAVPQDPRTPGIAATVSIGVAEQDAGQGVGGTNLGELLSAADCALYLAKARGRNRIETAAPTAIPAAVPTHTAPTLVIAG</sequence>
<keyword evidence="6" id="KW-1185">Reference proteome</keyword>
<protein>
    <recommendedName>
        <fullName evidence="1">diguanylate cyclase</fullName>
        <ecNumber evidence="1">2.7.7.65</ecNumber>
    </recommendedName>
</protein>
<dbReference type="Gene3D" id="3.30.70.270">
    <property type="match status" value="1"/>
</dbReference>
<dbReference type="PANTHER" id="PTHR45138">
    <property type="entry name" value="REGULATORY COMPONENTS OF SENSORY TRANSDUCTION SYSTEM"/>
    <property type="match status" value="1"/>
</dbReference>
<keyword evidence="3" id="KW-0812">Transmembrane</keyword>
<dbReference type="AlphaFoldDB" id="A0A245ZE83"/>
<evidence type="ECO:0000313" key="6">
    <source>
        <dbReference type="Proteomes" id="UP000197290"/>
    </source>
</evidence>
<comment type="catalytic activity">
    <reaction evidence="2">
        <text>2 GTP = 3',3'-c-di-GMP + 2 diphosphate</text>
        <dbReference type="Rhea" id="RHEA:24898"/>
        <dbReference type="ChEBI" id="CHEBI:33019"/>
        <dbReference type="ChEBI" id="CHEBI:37565"/>
        <dbReference type="ChEBI" id="CHEBI:58805"/>
        <dbReference type="EC" id="2.7.7.65"/>
    </reaction>
</comment>
<keyword evidence="3" id="KW-1133">Transmembrane helix</keyword>
<dbReference type="GO" id="GO:0052621">
    <property type="term" value="F:diguanylate cyclase activity"/>
    <property type="evidence" value="ECO:0007669"/>
    <property type="project" value="UniProtKB-EC"/>
</dbReference>
<dbReference type="NCBIfam" id="TIGR00254">
    <property type="entry name" value="GGDEF"/>
    <property type="match status" value="1"/>
</dbReference>
<feature type="transmembrane region" description="Helical" evidence="3">
    <location>
        <begin position="182"/>
        <end position="206"/>
    </location>
</feature>
<dbReference type="Pfam" id="PF00990">
    <property type="entry name" value="GGDEF"/>
    <property type="match status" value="1"/>
</dbReference>
<dbReference type="EC" id="2.7.7.65" evidence="1"/>
<dbReference type="SUPFAM" id="SSF55073">
    <property type="entry name" value="Nucleotide cyclase"/>
    <property type="match status" value="1"/>
</dbReference>
<dbReference type="InterPro" id="IPR029787">
    <property type="entry name" value="Nucleotide_cyclase"/>
</dbReference>
<evidence type="ECO:0000256" key="3">
    <source>
        <dbReference type="SAM" id="Phobius"/>
    </source>
</evidence>
<accession>A0A245ZE83</accession>
<comment type="caution">
    <text evidence="5">The sequence shown here is derived from an EMBL/GenBank/DDBJ whole genome shotgun (WGS) entry which is preliminary data.</text>
</comment>
<dbReference type="CDD" id="cd01949">
    <property type="entry name" value="GGDEF"/>
    <property type="match status" value="1"/>
</dbReference>
<feature type="transmembrane region" description="Helical" evidence="3">
    <location>
        <begin position="118"/>
        <end position="139"/>
    </location>
</feature>
<dbReference type="Proteomes" id="UP000197290">
    <property type="component" value="Unassembled WGS sequence"/>
</dbReference>
<evidence type="ECO:0000256" key="1">
    <source>
        <dbReference type="ARBA" id="ARBA00012528"/>
    </source>
</evidence>
<proteinExistence type="predicted"/>
<keyword evidence="5" id="KW-0548">Nucleotidyltransferase</keyword>
<dbReference type="InterPro" id="IPR050469">
    <property type="entry name" value="Diguanylate_Cyclase"/>
</dbReference>
<feature type="domain" description="GGDEF" evidence="4">
    <location>
        <begin position="253"/>
        <end position="391"/>
    </location>
</feature>
<dbReference type="InterPro" id="IPR043128">
    <property type="entry name" value="Rev_trsase/Diguanyl_cyclase"/>
</dbReference>
<dbReference type="GO" id="GO:0005886">
    <property type="term" value="C:plasma membrane"/>
    <property type="evidence" value="ECO:0007669"/>
    <property type="project" value="TreeGrafter"/>
</dbReference>
<organism evidence="5 6">
    <name type="scientific">Sphingomonas dokdonensis</name>
    <dbReference type="NCBI Taxonomy" id="344880"/>
    <lineage>
        <taxon>Bacteria</taxon>
        <taxon>Pseudomonadati</taxon>
        <taxon>Pseudomonadota</taxon>
        <taxon>Alphaproteobacteria</taxon>
        <taxon>Sphingomonadales</taxon>
        <taxon>Sphingomonadaceae</taxon>
        <taxon>Sphingomonas</taxon>
    </lineage>
</organism>
<dbReference type="SMART" id="SM00267">
    <property type="entry name" value="GGDEF"/>
    <property type="match status" value="1"/>
</dbReference>
<dbReference type="RefSeq" id="WP_088368212.1">
    <property type="nucleotide sequence ID" value="NZ_NBBI01000007.1"/>
</dbReference>
<feature type="transmembrane region" description="Helical" evidence="3">
    <location>
        <begin position="151"/>
        <end position="176"/>
    </location>
</feature>
<evidence type="ECO:0000259" key="4">
    <source>
        <dbReference type="PROSITE" id="PS50887"/>
    </source>
</evidence>
<feature type="transmembrane region" description="Helical" evidence="3">
    <location>
        <begin position="62"/>
        <end position="81"/>
    </location>
</feature>
<keyword evidence="5" id="KW-0808">Transferase</keyword>
<feature type="transmembrane region" description="Helical" evidence="3">
    <location>
        <begin position="6"/>
        <end position="25"/>
    </location>
</feature>
<dbReference type="EMBL" id="NBBI01000007">
    <property type="protein sequence ID" value="OWK28055.1"/>
    <property type="molecule type" value="Genomic_DNA"/>
</dbReference>
<dbReference type="PROSITE" id="PS50887">
    <property type="entry name" value="GGDEF"/>
    <property type="match status" value="1"/>
</dbReference>
<evidence type="ECO:0000313" key="5">
    <source>
        <dbReference type="EMBL" id="OWK28055.1"/>
    </source>
</evidence>
<dbReference type="GO" id="GO:0043709">
    <property type="term" value="P:cell adhesion involved in single-species biofilm formation"/>
    <property type="evidence" value="ECO:0007669"/>
    <property type="project" value="TreeGrafter"/>
</dbReference>
<dbReference type="PANTHER" id="PTHR45138:SF9">
    <property type="entry name" value="DIGUANYLATE CYCLASE DGCM-RELATED"/>
    <property type="match status" value="1"/>
</dbReference>
<keyword evidence="3" id="KW-0472">Membrane</keyword>